<evidence type="ECO:0000256" key="2">
    <source>
        <dbReference type="ARBA" id="ARBA00022989"/>
    </source>
</evidence>
<evidence type="ECO:0000256" key="3">
    <source>
        <dbReference type="ARBA" id="ARBA00023136"/>
    </source>
</evidence>
<feature type="transmembrane region" description="Helical" evidence="4">
    <location>
        <begin position="82"/>
        <end position="101"/>
    </location>
</feature>
<feature type="transmembrane region" description="Helical" evidence="4">
    <location>
        <begin position="107"/>
        <end position="127"/>
    </location>
</feature>
<protein>
    <submittedName>
        <fullName evidence="6">MFS transporter</fullName>
    </submittedName>
</protein>
<dbReference type="InterPro" id="IPR036259">
    <property type="entry name" value="MFS_trans_sf"/>
</dbReference>
<keyword evidence="7" id="KW-1185">Reference proteome</keyword>
<name>A0A370P211_9BURK</name>
<evidence type="ECO:0000256" key="4">
    <source>
        <dbReference type="SAM" id="Phobius"/>
    </source>
</evidence>
<dbReference type="GO" id="GO:0022857">
    <property type="term" value="F:transmembrane transporter activity"/>
    <property type="evidence" value="ECO:0007669"/>
    <property type="project" value="InterPro"/>
</dbReference>
<comment type="caution">
    <text evidence="6">The sequence shown here is derived from an EMBL/GenBank/DDBJ whole genome shotgun (WGS) entry which is preliminary data.</text>
</comment>
<evidence type="ECO:0000259" key="5">
    <source>
        <dbReference type="PROSITE" id="PS50850"/>
    </source>
</evidence>
<evidence type="ECO:0000313" key="7">
    <source>
        <dbReference type="Proteomes" id="UP000255165"/>
    </source>
</evidence>
<dbReference type="SUPFAM" id="SSF103473">
    <property type="entry name" value="MFS general substrate transporter"/>
    <property type="match status" value="1"/>
</dbReference>
<feature type="transmembrane region" description="Helical" evidence="4">
    <location>
        <begin position="248"/>
        <end position="270"/>
    </location>
</feature>
<dbReference type="PANTHER" id="PTHR42910">
    <property type="entry name" value="TRANSPORTER SCO4007-RELATED"/>
    <property type="match status" value="1"/>
</dbReference>
<feature type="transmembrane region" description="Helical" evidence="4">
    <location>
        <begin position="368"/>
        <end position="390"/>
    </location>
</feature>
<dbReference type="PANTHER" id="PTHR42910:SF1">
    <property type="entry name" value="MAJOR FACILITATOR SUPERFAMILY (MFS) PROFILE DOMAIN-CONTAINING PROTEIN"/>
    <property type="match status" value="1"/>
</dbReference>
<dbReference type="PROSITE" id="PS50850">
    <property type="entry name" value="MFS"/>
    <property type="match status" value="1"/>
</dbReference>
<keyword evidence="2 4" id="KW-1133">Transmembrane helix</keyword>
<dbReference type="CDD" id="cd17324">
    <property type="entry name" value="MFS_NepI_like"/>
    <property type="match status" value="1"/>
</dbReference>
<proteinExistence type="predicted"/>
<organism evidence="6 7">
    <name type="scientific">Cupriavidus lacunae</name>
    <dbReference type="NCBI Taxonomy" id="2666307"/>
    <lineage>
        <taxon>Bacteria</taxon>
        <taxon>Pseudomonadati</taxon>
        <taxon>Pseudomonadota</taxon>
        <taxon>Betaproteobacteria</taxon>
        <taxon>Burkholderiales</taxon>
        <taxon>Burkholderiaceae</taxon>
        <taxon>Cupriavidus</taxon>
    </lineage>
</organism>
<feature type="transmembrane region" description="Helical" evidence="4">
    <location>
        <begin position="12"/>
        <end position="34"/>
    </location>
</feature>
<dbReference type="Gene3D" id="1.20.1250.20">
    <property type="entry name" value="MFS general substrate transporter like domains"/>
    <property type="match status" value="1"/>
</dbReference>
<dbReference type="AlphaFoldDB" id="A0A370P211"/>
<feature type="transmembrane region" description="Helical" evidence="4">
    <location>
        <begin position="139"/>
        <end position="157"/>
    </location>
</feature>
<feature type="transmembrane region" description="Helical" evidence="4">
    <location>
        <begin position="169"/>
        <end position="195"/>
    </location>
</feature>
<dbReference type="InterPro" id="IPR020846">
    <property type="entry name" value="MFS_dom"/>
</dbReference>
<sequence length="402" mass="41013">MSDRQHGAASGLTSRQVFLMALACALAVSAIYYHQPLLPQIAASFGVSPTQGNLIATVTQLGYASGLLLFVPLADSVQPRKLATVAIVGNAIALLACAMAPSFSLLVVSSFVAGATAITAQIIIPSASGMASPEQRGRTVGMLLGGLSSGVLLARALSGFVGANFGWRAMFASAAALDLALFAVVARLPHAASLAEMRYRDLIRSLVSLIRIEPALRISIATGFLAFGAFSAFWATLAALLAQPPYHFGPATVGAFGLVGLIGLVASPYIGSLVDRIHPSLVSAAGAVTVLLAFASLSVGALHLSWLVASMVLLDLGNRAAFIANQARIYSLRPEARSRLNTAFMVSYFLGGAAGAAIGGFAAKHNGWTGLALVGAVLALLALVASGVGYRKASLAVAPDGA</sequence>
<reference evidence="6 7" key="1">
    <citation type="submission" date="2018-06" db="EMBL/GenBank/DDBJ databases">
        <authorList>
            <person name="Feng T."/>
            <person name="Jeon C.O."/>
        </authorList>
    </citation>
    <scope>NUCLEOTIDE SEQUENCE [LARGE SCALE GENOMIC DNA]</scope>
    <source>
        <strain evidence="6 7">S23</strain>
    </source>
</reference>
<feature type="transmembrane region" description="Helical" evidence="4">
    <location>
        <begin position="303"/>
        <end position="322"/>
    </location>
</feature>
<evidence type="ECO:0000256" key="1">
    <source>
        <dbReference type="ARBA" id="ARBA00022692"/>
    </source>
</evidence>
<feature type="transmembrane region" description="Helical" evidence="4">
    <location>
        <begin position="216"/>
        <end position="242"/>
    </location>
</feature>
<feature type="transmembrane region" description="Helical" evidence="4">
    <location>
        <begin position="277"/>
        <end position="297"/>
    </location>
</feature>
<dbReference type="EMBL" id="QKWJ01000002">
    <property type="protein sequence ID" value="RDK11901.1"/>
    <property type="molecule type" value="Genomic_DNA"/>
</dbReference>
<dbReference type="InterPro" id="IPR011701">
    <property type="entry name" value="MFS"/>
</dbReference>
<keyword evidence="3 4" id="KW-0472">Membrane</keyword>
<dbReference type="RefSeq" id="WP_115013173.1">
    <property type="nucleotide sequence ID" value="NZ_QKWJ01000002.1"/>
</dbReference>
<dbReference type="Pfam" id="PF07690">
    <property type="entry name" value="MFS_1"/>
    <property type="match status" value="1"/>
</dbReference>
<keyword evidence="1 4" id="KW-0812">Transmembrane</keyword>
<dbReference type="Proteomes" id="UP000255165">
    <property type="component" value="Unassembled WGS sequence"/>
</dbReference>
<feature type="domain" description="Major facilitator superfamily (MFS) profile" evidence="5">
    <location>
        <begin position="13"/>
        <end position="394"/>
    </location>
</feature>
<accession>A0A370P211</accession>
<feature type="transmembrane region" description="Helical" evidence="4">
    <location>
        <begin position="343"/>
        <end position="362"/>
    </location>
</feature>
<gene>
    <name evidence="6" type="ORF">DN412_03140</name>
</gene>
<evidence type="ECO:0000313" key="6">
    <source>
        <dbReference type="EMBL" id="RDK11901.1"/>
    </source>
</evidence>
<feature type="transmembrane region" description="Helical" evidence="4">
    <location>
        <begin position="54"/>
        <end position="75"/>
    </location>
</feature>